<protein>
    <submittedName>
        <fullName evidence="1">Uncharacterized protein</fullName>
    </submittedName>
</protein>
<dbReference type="EMBL" id="MVGR01000001">
    <property type="protein sequence ID" value="OPF20060.1"/>
    <property type="molecule type" value="Genomic_DNA"/>
</dbReference>
<reference evidence="1 2" key="1">
    <citation type="submission" date="2017-02" db="EMBL/GenBank/DDBJ databases">
        <title>Genome sequence of Microcystis aeruginosa KW.</title>
        <authorList>
            <person name="Oh H.-M."/>
            <person name="Ahn C.-Y."/>
            <person name="Jeong H."/>
            <person name="Srivastava A."/>
            <person name="Lee H.-G."/>
            <person name="Kang S.-R."/>
        </authorList>
    </citation>
    <scope>NUCLEOTIDE SEQUENCE [LARGE SCALE GENOMIC DNA]</scope>
    <source>
        <strain evidence="1 2">KW</strain>
    </source>
</reference>
<proteinExistence type="predicted"/>
<evidence type="ECO:0000313" key="1">
    <source>
        <dbReference type="EMBL" id="OPF20060.1"/>
    </source>
</evidence>
<organism evidence="1 2">
    <name type="scientific">Microcystis aeruginosa KW</name>
    <dbReference type="NCBI Taxonomy" id="1960155"/>
    <lineage>
        <taxon>Bacteria</taxon>
        <taxon>Bacillati</taxon>
        <taxon>Cyanobacteriota</taxon>
        <taxon>Cyanophyceae</taxon>
        <taxon>Oscillatoriophycideae</taxon>
        <taxon>Chroococcales</taxon>
        <taxon>Microcystaceae</taxon>
        <taxon>Microcystis</taxon>
    </lineage>
</organism>
<dbReference type="AlphaFoldDB" id="A0A1V4BZ10"/>
<comment type="caution">
    <text evidence="1">The sequence shown here is derived from an EMBL/GenBank/DDBJ whole genome shotgun (WGS) entry which is preliminary data.</text>
</comment>
<evidence type="ECO:0000313" key="2">
    <source>
        <dbReference type="Proteomes" id="UP000189835"/>
    </source>
</evidence>
<sequence>MLSRSDLGSSRLCVIIFAYRIVKCLLGKTFRTILRIFYQYRPSFHTETRRARFAHRKYGLYLQNALEKG</sequence>
<gene>
    <name evidence="1" type="ORF">B1L04_00890</name>
</gene>
<dbReference type="Proteomes" id="UP000189835">
    <property type="component" value="Unassembled WGS sequence"/>
</dbReference>
<accession>A0A1V4BZ10</accession>
<name>A0A1V4BZ10_MICAE</name>